<reference evidence="2 3" key="1">
    <citation type="submission" date="2023-07" db="EMBL/GenBank/DDBJ databases">
        <title>Sorghum-associated microbial communities from plants grown in Nebraska, USA.</title>
        <authorList>
            <person name="Schachtman D."/>
        </authorList>
    </citation>
    <scope>NUCLEOTIDE SEQUENCE [LARGE SCALE GENOMIC DNA]</scope>
    <source>
        <strain evidence="2 3">DS1307</strain>
    </source>
</reference>
<comment type="caution">
    <text evidence="2">The sequence shown here is derived from an EMBL/GenBank/DDBJ whole genome shotgun (WGS) entry which is preliminary data.</text>
</comment>
<keyword evidence="1" id="KW-1133">Transmembrane helix</keyword>
<feature type="transmembrane region" description="Helical" evidence="1">
    <location>
        <begin position="46"/>
        <end position="67"/>
    </location>
</feature>
<proteinExistence type="predicted"/>
<evidence type="ECO:0000313" key="2">
    <source>
        <dbReference type="EMBL" id="MDP9836734.1"/>
    </source>
</evidence>
<dbReference type="Proteomes" id="UP001241472">
    <property type="component" value="Unassembled WGS sequence"/>
</dbReference>
<keyword evidence="3" id="KW-1185">Reference proteome</keyword>
<evidence type="ECO:0000313" key="3">
    <source>
        <dbReference type="Proteomes" id="UP001241472"/>
    </source>
</evidence>
<dbReference type="RefSeq" id="WP_306832755.1">
    <property type="nucleotide sequence ID" value="NZ_JAUSRF010000004.1"/>
</dbReference>
<keyword evidence="1" id="KW-0472">Membrane</keyword>
<gene>
    <name evidence="2" type="ORF">J2T09_001479</name>
</gene>
<dbReference type="EMBL" id="JAUSRF010000004">
    <property type="protein sequence ID" value="MDP9836734.1"/>
    <property type="molecule type" value="Genomic_DNA"/>
</dbReference>
<name>A0ABT9PS82_9HYPH</name>
<evidence type="ECO:0000256" key="1">
    <source>
        <dbReference type="SAM" id="Phobius"/>
    </source>
</evidence>
<protein>
    <submittedName>
        <fullName evidence="2">Uncharacterized protein</fullName>
    </submittedName>
</protein>
<accession>A0ABT9PS82</accession>
<sequence>MKERTIRRLKRRPPGLIMVLLRQSDHSRHPLPGCGMQRRQQDRQDGGLTCSASAECLILVMACMVLLPGSAVNHHWPKTTFPDWERMPKQRQIDRFTRRGKTIEKKVRYAQPNPDLLATMSRMHRYSHILTGSLSPDLLACFQSNFFDKKFLAFPISISRYTGRPMARKEQPASKLDDDIWYKSAFKAPSLMNAPSGSANCTILCQNRRKPCTNMTTGSYMPWHRFEQKQLIFVIKDVASWR</sequence>
<organism evidence="2 3">
    <name type="scientific">Neorhizobium huautlense</name>
    <dbReference type="NCBI Taxonomy" id="67774"/>
    <lineage>
        <taxon>Bacteria</taxon>
        <taxon>Pseudomonadati</taxon>
        <taxon>Pseudomonadota</taxon>
        <taxon>Alphaproteobacteria</taxon>
        <taxon>Hyphomicrobiales</taxon>
        <taxon>Rhizobiaceae</taxon>
        <taxon>Rhizobium/Agrobacterium group</taxon>
        <taxon>Neorhizobium</taxon>
    </lineage>
</organism>
<keyword evidence="1" id="KW-0812">Transmembrane</keyword>